<sequence>MHQAVPGDECMWWGGTSWYKPYAIVVALAIHTLGVQRNNNRTNHVWLIRKGEEVSNQRTQSAVIVSGLRSCRGKGCEHRDVKGRERQGDVSAHELPTICRSKVDIRGGNATRQSDGTPPRQMRGFWDQWAHAIKGPPSQEN</sequence>
<dbReference type="EMBL" id="MU118004">
    <property type="protein sequence ID" value="KAF9649032.1"/>
    <property type="molecule type" value="Genomic_DNA"/>
</dbReference>
<name>A0ACB6ZHG7_THEGA</name>
<gene>
    <name evidence="1" type="ORF">BDM02DRAFT_3128672</name>
</gene>
<proteinExistence type="predicted"/>
<accession>A0ACB6ZHG7</accession>
<reference evidence="1" key="1">
    <citation type="submission" date="2019-10" db="EMBL/GenBank/DDBJ databases">
        <authorList>
            <consortium name="DOE Joint Genome Institute"/>
            <person name="Kuo A."/>
            <person name="Miyauchi S."/>
            <person name="Kiss E."/>
            <person name="Drula E."/>
            <person name="Kohler A."/>
            <person name="Sanchez-Garcia M."/>
            <person name="Andreopoulos B."/>
            <person name="Barry K.W."/>
            <person name="Bonito G."/>
            <person name="Buee M."/>
            <person name="Carver A."/>
            <person name="Chen C."/>
            <person name="Cichocki N."/>
            <person name="Clum A."/>
            <person name="Culley D."/>
            <person name="Crous P.W."/>
            <person name="Fauchery L."/>
            <person name="Girlanda M."/>
            <person name="Hayes R."/>
            <person name="Keri Z."/>
            <person name="Labutti K."/>
            <person name="Lipzen A."/>
            <person name="Lombard V."/>
            <person name="Magnuson J."/>
            <person name="Maillard F."/>
            <person name="Morin E."/>
            <person name="Murat C."/>
            <person name="Nolan M."/>
            <person name="Ohm R."/>
            <person name="Pangilinan J."/>
            <person name="Pereira M."/>
            <person name="Perotto S."/>
            <person name="Peter M."/>
            <person name="Riley R."/>
            <person name="Sitrit Y."/>
            <person name="Stielow B."/>
            <person name="Szollosi G."/>
            <person name="Zifcakova L."/>
            <person name="Stursova M."/>
            <person name="Spatafora J.W."/>
            <person name="Tedersoo L."/>
            <person name="Vaario L.-M."/>
            <person name="Yamada A."/>
            <person name="Yan M."/>
            <person name="Wang P."/>
            <person name="Xu J."/>
            <person name="Bruns T."/>
            <person name="Baldrian P."/>
            <person name="Vilgalys R."/>
            <person name="Henrissat B."/>
            <person name="Grigoriev I.V."/>
            <person name="Hibbett D."/>
            <person name="Nagy L.G."/>
            <person name="Martin F.M."/>
        </authorList>
    </citation>
    <scope>NUCLEOTIDE SEQUENCE</scope>
    <source>
        <strain evidence="1">P2</strain>
    </source>
</reference>
<organism evidence="1 2">
    <name type="scientific">Thelephora ganbajun</name>
    <name type="common">Ganba fungus</name>
    <dbReference type="NCBI Taxonomy" id="370292"/>
    <lineage>
        <taxon>Eukaryota</taxon>
        <taxon>Fungi</taxon>
        <taxon>Dikarya</taxon>
        <taxon>Basidiomycota</taxon>
        <taxon>Agaricomycotina</taxon>
        <taxon>Agaricomycetes</taxon>
        <taxon>Thelephorales</taxon>
        <taxon>Thelephoraceae</taxon>
        <taxon>Thelephora</taxon>
    </lineage>
</organism>
<protein>
    <submittedName>
        <fullName evidence="1">Uncharacterized protein</fullName>
    </submittedName>
</protein>
<keyword evidence="2" id="KW-1185">Reference proteome</keyword>
<comment type="caution">
    <text evidence="1">The sequence shown here is derived from an EMBL/GenBank/DDBJ whole genome shotgun (WGS) entry which is preliminary data.</text>
</comment>
<evidence type="ECO:0000313" key="1">
    <source>
        <dbReference type="EMBL" id="KAF9649032.1"/>
    </source>
</evidence>
<dbReference type="Proteomes" id="UP000886501">
    <property type="component" value="Unassembled WGS sequence"/>
</dbReference>
<evidence type="ECO:0000313" key="2">
    <source>
        <dbReference type="Proteomes" id="UP000886501"/>
    </source>
</evidence>
<reference evidence="1" key="2">
    <citation type="journal article" date="2020" name="Nat. Commun.">
        <title>Large-scale genome sequencing of mycorrhizal fungi provides insights into the early evolution of symbiotic traits.</title>
        <authorList>
            <person name="Miyauchi S."/>
            <person name="Kiss E."/>
            <person name="Kuo A."/>
            <person name="Drula E."/>
            <person name="Kohler A."/>
            <person name="Sanchez-Garcia M."/>
            <person name="Morin E."/>
            <person name="Andreopoulos B."/>
            <person name="Barry K.W."/>
            <person name="Bonito G."/>
            <person name="Buee M."/>
            <person name="Carver A."/>
            <person name="Chen C."/>
            <person name="Cichocki N."/>
            <person name="Clum A."/>
            <person name="Culley D."/>
            <person name="Crous P.W."/>
            <person name="Fauchery L."/>
            <person name="Girlanda M."/>
            <person name="Hayes R.D."/>
            <person name="Keri Z."/>
            <person name="LaButti K."/>
            <person name="Lipzen A."/>
            <person name="Lombard V."/>
            <person name="Magnuson J."/>
            <person name="Maillard F."/>
            <person name="Murat C."/>
            <person name="Nolan M."/>
            <person name="Ohm R.A."/>
            <person name="Pangilinan J."/>
            <person name="Pereira M.F."/>
            <person name="Perotto S."/>
            <person name="Peter M."/>
            <person name="Pfister S."/>
            <person name="Riley R."/>
            <person name="Sitrit Y."/>
            <person name="Stielow J.B."/>
            <person name="Szollosi G."/>
            <person name="Zifcakova L."/>
            <person name="Stursova M."/>
            <person name="Spatafora J.W."/>
            <person name="Tedersoo L."/>
            <person name="Vaario L.M."/>
            <person name="Yamada A."/>
            <person name="Yan M."/>
            <person name="Wang P."/>
            <person name="Xu J."/>
            <person name="Bruns T."/>
            <person name="Baldrian P."/>
            <person name="Vilgalys R."/>
            <person name="Dunand C."/>
            <person name="Henrissat B."/>
            <person name="Grigoriev I.V."/>
            <person name="Hibbett D."/>
            <person name="Nagy L.G."/>
            <person name="Martin F.M."/>
        </authorList>
    </citation>
    <scope>NUCLEOTIDE SEQUENCE</scope>
    <source>
        <strain evidence="1">P2</strain>
    </source>
</reference>